<comment type="subcellular location">
    <subcellularLocation>
        <location evidence="2">Endoplasmic reticulum membrane</location>
    </subcellularLocation>
</comment>
<dbReference type="GO" id="GO:1904423">
    <property type="term" value="C:dehydrodolichyl diphosphate synthase complex"/>
    <property type="evidence" value="ECO:0007669"/>
    <property type="project" value="InterPro"/>
</dbReference>
<evidence type="ECO:0000256" key="8">
    <source>
        <dbReference type="ARBA" id="ARBA00022824"/>
    </source>
</evidence>
<reference evidence="14 15" key="1">
    <citation type="submission" date="2015-09" db="EMBL/GenBank/DDBJ databases">
        <title>Trachymyrmex cornetzi WGS genome.</title>
        <authorList>
            <person name="Nygaard S."/>
            <person name="Hu H."/>
            <person name="Boomsma J."/>
            <person name="Zhang G."/>
        </authorList>
    </citation>
    <scope>NUCLEOTIDE SEQUENCE [LARGE SCALE GENOMIC DNA]</scope>
    <source>
        <strain evidence="14">Tcor2-1</strain>
        <tissue evidence="14">Whole body</tissue>
    </source>
</reference>
<evidence type="ECO:0000256" key="13">
    <source>
        <dbReference type="SAM" id="SignalP"/>
    </source>
</evidence>
<dbReference type="GO" id="GO:0005789">
    <property type="term" value="C:endoplasmic reticulum membrane"/>
    <property type="evidence" value="ECO:0007669"/>
    <property type="project" value="UniProtKB-SubCell"/>
</dbReference>
<evidence type="ECO:0000256" key="9">
    <source>
        <dbReference type="ARBA" id="ARBA00022842"/>
    </source>
</evidence>
<proteinExistence type="inferred from homology"/>
<evidence type="ECO:0000256" key="11">
    <source>
        <dbReference type="ARBA" id="ARBA00023136"/>
    </source>
</evidence>
<name>A0A195ECY3_9HYME</name>
<dbReference type="EC" id="2.5.1.87" evidence="5"/>
<keyword evidence="7" id="KW-0812">Transmembrane</keyword>
<dbReference type="PANTHER" id="PTHR21528:SF0">
    <property type="entry name" value="DEHYDRODOLICHYL DIPHOSPHATE SYNTHASE COMPLEX SUBUNIT NUS1"/>
    <property type="match status" value="1"/>
</dbReference>
<dbReference type="SUPFAM" id="SSF64005">
    <property type="entry name" value="Undecaprenyl diphosphate synthase"/>
    <property type="match status" value="1"/>
</dbReference>
<accession>A0A195ECY3</accession>
<dbReference type="AlphaFoldDB" id="A0A195ECY3"/>
<dbReference type="OrthoDB" id="19639at2759"/>
<dbReference type="Proteomes" id="UP000078492">
    <property type="component" value="Unassembled WGS sequence"/>
</dbReference>
<feature type="signal peptide" evidence="13">
    <location>
        <begin position="1"/>
        <end position="21"/>
    </location>
</feature>
<comment type="similarity">
    <text evidence="4">Belongs to the UPP synthase family.</text>
</comment>
<gene>
    <name evidence="14" type="ORF">ALC57_04477</name>
</gene>
<dbReference type="PANTHER" id="PTHR21528">
    <property type="entry name" value="DEHYDRODOLICHYL DIPHOSPHATE SYNTHASE COMPLEX SUBUNIT NUS1"/>
    <property type="match status" value="1"/>
</dbReference>
<evidence type="ECO:0000256" key="6">
    <source>
        <dbReference type="ARBA" id="ARBA00022679"/>
    </source>
</evidence>
<evidence type="ECO:0000256" key="3">
    <source>
        <dbReference type="ARBA" id="ARBA00004922"/>
    </source>
</evidence>
<evidence type="ECO:0000256" key="7">
    <source>
        <dbReference type="ARBA" id="ARBA00022692"/>
    </source>
</evidence>
<keyword evidence="11" id="KW-0472">Membrane</keyword>
<dbReference type="InterPro" id="IPR038887">
    <property type="entry name" value="Nus1/NgBR"/>
</dbReference>
<sequence>MYVFLSTLLVLVHLFYKLYDTIRNACDAVHRRCTKLWCASTTAELDTLFRTFTSTDKIPRHLVIVFGHLGLCGESILDCVRLIGWCITLDIPQISFFDCNGFLKKNEFILKEEFARKRPDLIECITWNPHARQNGVIESKSKMNVSLLSNIDSRGKIATLAQSLAKIMSSKNLDREKITIELITEELRIKGPDPDLALIYDHSCSTHGVLPWHTRTTEFLMLPLYVSIPVRKFTCLLEKYNKCVQRHGK</sequence>
<dbReference type="GO" id="GO:0045547">
    <property type="term" value="F:ditrans,polycis-polyprenyl diphosphate synthase [(2E,6E)-farnesyl diphosphate specific] activity"/>
    <property type="evidence" value="ECO:0007669"/>
    <property type="project" value="UniProtKB-EC"/>
</dbReference>
<evidence type="ECO:0000256" key="1">
    <source>
        <dbReference type="ARBA" id="ARBA00001946"/>
    </source>
</evidence>
<dbReference type="EMBL" id="KQ979074">
    <property type="protein sequence ID" value="KYN22699.1"/>
    <property type="molecule type" value="Genomic_DNA"/>
</dbReference>
<evidence type="ECO:0000256" key="12">
    <source>
        <dbReference type="ARBA" id="ARBA00047353"/>
    </source>
</evidence>
<evidence type="ECO:0000256" key="4">
    <source>
        <dbReference type="ARBA" id="ARBA00005432"/>
    </source>
</evidence>
<protein>
    <recommendedName>
        <fullName evidence="5">ditrans,polycis-polyprenyl diphosphate synthase [(2E,6E)-farnesyldiphosphate specific]</fullName>
        <ecNumber evidence="5">2.5.1.87</ecNumber>
    </recommendedName>
</protein>
<keyword evidence="8" id="KW-0256">Endoplasmic reticulum</keyword>
<dbReference type="Gene3D" id="3.40.1180.10">
    <property type="entry name" value="Decaprenyl diphosphate synthase-like"/>
    <property type="match status" value="1"/>
</dbReference>
<dbReference type="UniPathway" id="UPA00378"/>
<feature type="chain" id="PRO_5008270746" description="ditrans,polycis-polyprenyl diphosphate synthase [(2E,6E)-farnesyldiphosphate specific]" evidence="13">
    <location>
        <begin position="22"/>
        <end position="249"/>
    </location>
</feature>
<evidence type="ECO:0000313" key="14">
    <source>
        <dbReference type="EMBL" id="KYN22699.1"/>
    </source>
</evidence>
<keyword evidence="15" id="KW-1185">Reference proteome</keyword>
<comment type="catalytic activity">
    <reaction evidence="12">
        <text>n isopentenyl diphosphate + (2E,6E)-farnesyl diphosphate = a di-trans,poly-cis-polyprenyl diphosphate + n diphosphate</text>
        <dbReference type="Rhea" id="RHEA:53008"/>
        <dbReference type="Rhea" id="RHEA-COMP:19494"/>
        <dbReference type="ChEBI" id="CHEBI:33019"/>
        <dbReference type="ChEBI" id="CHEBI:128769"/>
        <dbReference type="ChEBI" id="CHEBI:136960"/>
        <dbReference type="ChEBI" id="CHEBI:175763"/>
        <dbReference type="EC" id="2.5.1.87"/>
    </reaction>
</comment>
<dbReference type="InterPro" id="IPR036424">
    <property type="entry name" value="UPP_synth-like_sf"/>
</dbReference>
<dbReference type="STRING" id="471704.A0A195ECY3"/>
<dbReference type="KEGG" id="tcz:108758790"/>
<keyword evidence="10" id="KW-1133">Transmembrane helix</keyword>
<keyword evidence="14" id="KW-0675">Receptor</keyword>
<keyword evidence="9" id="KW-0460">Magnesium</keyword>
<evidence type="ECO:0000313" key="15">
    <source>
        <dbReference type="Proteomes" id="UP000078492"/>
    </source>
</evidence>
<evidence type="ECO:0000256" key="10">
    <source>
        <dbReference type="ARBA" id="ARBA00022989"/>
    </source>
</evidence>
<evidence type="ECO:0000256" key="2">
    <source>
        <dbReference type="ARBA" id="ARBA00004586"/>
    </source>
</evidence>
<comment type="pathway">
    <text evidence="3">Protein modification; protein glycosylation.</text>
</comment>
<organism evidence="14 15">
    <name type="scientific">Trachymyrmex cornetzi</name>
    <dbReference type="NCBI Taxonomy" id="471704"/>
    <lineage>
        <taxon>Eukaryota</taxon>
        <taxon>Metazoa</taxon>
        <taxon>Ecdysozoa</taxon>
        <taxon>Arthropoda</taxon>
        <taxon>Hexapoda</taxon>
        <taxon>Insecta</taxon>
        <taxon>Pterygota</taxon>
        <taxon>Neoptera</taxon>
        <taxon>Endopterygota</taxon>
        <taxon>Hymenoptera</taxon>
        <taxon>Apocrita</taxon>
        <taxon>Aculeata</taxon>
        <taxon>Formicoidea</taxon>
        <taxon>Formicidae</taxon>
        <taxon>Myrmicinae</taxon>
        <taxon>Trachymyrmex</taxon>
    </lineage>
</organism>
<keyword evidence="6" id="KW-0808">Transferase</keyword>
<keyword evidence="13" id="KW-0732">Signal</keyword>
<evidence type="ECO:0000256" key="5">
    <source>
        <dbReference type="ARBA" id="ARBA00012596"/>
    </source>
</evidence>
<comment type="cofactor">
    <cofactor evidence="1">
        <name>Mg(2+)</name>
        <dbReference type="ChEBI" id="CHEBI:18420"/>
    </cofactor>
</comment>